<dbReference type="GO" id="GO:0009295">
    <property type="term" value="C:nucleoid"/>
    <property type="evidence" value="ECO:0007669"/>
    <property type="project" value="InterPro"/>
</dbReference>
<evidence type="ECO:0008006" key="3">
    <source>
        <dbReference type="Google" id="ProtNLM"/>
    </source>
</evidence>
<dbReference type="AlphaFoldDB" id="A0A7J5TX81"/>
<dbReference type="Pfam" id="PF04245">
    <property type="entry name" value="NA37"/>
    <property type="match status" value="1"/>
</dbReference>
<dbReference type="Proteomes" id="UP000488299">
    <property type="component" value="Unassembled WGS sequence"/>
</dbReference>
<dbReference type="InterPro" id="IPR007358">
    <property type="entry name" value="Nucleoid_associated_NdpA"/>
</dbReference>
<accession>A0A7J5TX81</accession>
<evidence type="ECO:0000313" key="1">
    <source>
        <dbReference type="EMBL" id="KAB7728036.1"/>
    </source>
</evidence>
<name>A0A7J5TX81_9BACT</name>
<comment type="caution">
    <text evidence="1">The sequence shown here is derived from an EMBL/GenBank/DDBJ whole genome shotgun (WGS) entry which is preliminary data.</text>
</comment>
<reference evidence="1 2" key="1">
    <citation type="submission" date="2019-10" db="EMBL/GenBank/DDBJ databases">
        <title>Rudanella paleaurantiibacter sp. nov., isolated from sludge.</title>
        <authorList>
            <person name="Xu S.Q."/>
        </authorList>
    </citation>
    <scope>NUCLEOTIDE SEQUENCE [LARGE SCALE GENOMIC DNA]</scope>
    <source>
        <strain evidence="1 2">HX-22-17</strain>
    </source>
</reference>
<protein>
    <recommendedName>
        <fullName evidence="3">Nucleoid-associated protein</fullName>
    </recommendedName>
</protein>
<dbReference type="EMBL" id="WELI01000009">
    <property type="protein sequence ID" value="KAB7728036.1"/>
    <property type="molecule type" value="Genomic_DNA"/>
</dbReference>
<gene>
    <name evidence="1" type="ORF">F5984_19980</name>
</gene>
<sequence>MCELATLSINRAIMHQIFQKENQRSHSTVRESDEVITLSSEVSDIINNRLVNSLGKSSKAFHLDIQDMREESFYGYCTKIEPNDEESFVNASKQIAHKLSKSQTKARIPGGYVIVLDCTHTVKNLPCTIVIKAEPHEAIRQNKSGEKAILEVLNDVILSPSQKLFKIGVLFERLTPMFKNELGDIVLPPNDTHGCMIFDDNFKRATKPAEYFYSDFLGFSVGRNSLIQTKNFFDFTYDFIKQNVTNYKSKEDAIIALKSYLKSNNDPLLNVSKYADDFLPVEVKSAYKGEALQHLPSAFIKETSLIQKDLETKKINFPNKVTISLPEAKYGESVKVITPDDINIDEVMSGNCTYIRIQGKPYESSREV</sequence>
<keyword evidence="2" id="KW-1185">Reference proteome</keyword>
<proteinExistence type="predicted"/>
<evidence type="ECO:0000313" key="2">
    <source>
        <dbReference type="Proteomes" id="UP000488299"/>
    </source>
</evidence>
<organism evidence="1 2">
    <name type="scientific">Rudanella paleaurantiibacter</name>
    <dbReference type="NCBI Taxonomy" id="2614655"/>
    <lineage>
        <taxon>Bacteria</taxon>
        <taxon>Pseudomonadati</taxon>
        <taxon>Bacteroidota</taxon>
        <taxon>Cytophagia</taxon>
        <taxon>Cytophagales</taxon>
        <taxon>Cytophagaceae</taxon>
        <taxon>Rudanella</taxon>
    </lineage>
</organism>